<comment type="similarity">
    <text evidence="2 6">Belongs to the SCC2/Nipped-B family.</text>
</comment>
<dbReference type="Pfam" id="PF12830">
    <property type="entry name" value="Nipped-B_C"/>
    <property type="match status" value="1"/>
</dbReference>
<keyword evidence="4 6" id="KW-0539">Nucleus</keyword>
<keyword evidence="9" id="KW-1185">Reference proteome</keyword>
<evidence type="ECO:0000256" key="5">
    <source>
        <dbReference type="ARBA" id="ARBA00023306"/>
    </source>
</evidence>
<gene>
    <name evidence="8" type="ORF">MICPUCDRAFT_55223</name>
</gene>
<dbReference type="CDD" id="cd23958">
    <property type="entry name" value="SCC2"/>
    <property type="match status" value="1"/>
</dbReference>
<evidence type="ECO:0000256" key="4">
    <source>
        <dbReference type="ARBA" id="ARBA00023242"/>
    </source>
</evidence>
<dbReference type="EMBL" id="GG663736">
    <property type="protein sequence ID" value="EEH59709.1"/>
    <property type="molecule type" value="Genomic_DNA"/>
</dbReference>
<dbReference type="GO" id="GO:0010468">
    <property type="term" value="P:regulation of gene expression"/>
    <property type="evidence" value="ECO:0007669"/>
    <property type="project" value="InterPro"/>
</dbReference>
<dbReference type="STRING" id="564608.C1MK74"/>
<dbReference type="GO" id="GO:0061775">
    <property type="term" value="F:cohesin loader activity"/>
    <property type="evidence" value="ECO:0007669"/>
    <property type="project" value="InterPro"/>
</dbReference>
<evidence type="ECO:0000256" key="1">
    <source>
        <dbReference type="ARBA" id="ARBA00004123"/>
    </source>
</evidence>
<dbReference type="OrthoDB" id="418242at2759"/>
<reference evidence="8 9" key="1">
    <citation type="journal article" date="2009" name="Science">
        <title>Green evolution and dynamic adaptations revealed by genomes of the marine picoeukaryotes Micromonas.</title>
        <authorList>
            <person name="Worden A.Z."/>
            <person name="Lee J.H."/>
            <person name="Mock T."/>
            <person name="Rouze P."/>
            <person name="Simmons M.P."/>
            <person name="Aerts A.L."/>
            <person name="Allen A.E."/>
            <person name="Cuvelier M.L."/>
            <person name="Derelle E."/>
            <person name="Everett M.V."/>
            <person name="Foulon E."/>
            <person name="Grimwood J."/>
            <person name="Gundlach H."/>
            <person name="Henrissat B."/>
            <person name="Napoli C."/>
            <person name="McDonald S.M."/>
            <person name="Parker M.S."/>
            <person name="Rombauts S."/>
            <person name="Salamov A."/>
            <person name="Von Dassow P."/>
            <person name="Badger J.H."/>
            <person name="Coutinho P.M."/>
            <person name="Demir E."/>
            <person name="Dubchak I."/>
            <person name="Gentemann C."/>
            <person name="Eikrem W."/>
            <person name="Gready J.E."/>
            <person name="John U."/>
            <person name="Lanier W."/>
            <person name="Lindquist E.A."/>
            <person name="Lucas S."/>
            <person name="Mayer K.F."/>
            <person name="Moreau H."/>
            <person name="Not F."/>
            <person name="Otillar R."/>
            <person name="Panaud O."/>
            <person name="Pangilinan J."/>
            <person name="Paulsen I."/>
            <person name="Piegu B."/>
            <person name="Poliakov A."/>
            <person name="Robbens S."/>
            <person name="Schmutz J."/>
            <person name="Toulza E."/>
            <person name="Wyss T."/>
            <person name="Zelensky A."/>
            <person name="Zhou K."/>
            <person name="Armbrust E.V."/>
            <person name="Bhattacharya D."/>
            <person name="Goodenough U.W."/>
            <person name="Van de Peer Y."/>
            <person name="Grigoriev I.V."/>
        </authorList>
    </citation>
    <scope>NUCLEOTIDE SEQUENCE [LARGE SCALE GENOMIC DNA]</scope>
    <source>
        <strain evidence="8 9">CCMP1545</strain>
    </source>
</reference>
<dbReference type="GO" id="GO:0003682">
    <property type="term" value="F:chromatin binding"/>
    <property type="evidence" value="ECO:0007669"/>
    <property type="project" value="TreeGrafter"/>
</dbReference>
<dbReference type="InterPro" id="IPR011989">
    <property type="entry name" value="ARM-like"/>
</dbReference>
<evidence type="ECO:0000256" key="3">
    <source>
        <dbReference type="ARBA" id="ARBA00022737"/>
    </source>
</evidence>
<dbReference type="eggNOG" id="KOG1020">
    <property type="taxonomic scope" value="Eukaryota"/>
</dbReference>
<dbReference type="InterPro" id="IPR026003">
    <property type="entry name" value="Cohesin_HEAT"/>
</dbReference>
<dbReference type="InterPro" id="IPR024986">
    <property type="entry name" value="Nipped-B_C"/>
</dbReference>
<protein>
    <recommendedName>
        <fullName evidence="6">Sister chromatid cohesion protein</fullName>
    </recommendedName>
</protein>
<organism evidence="9">
    <name type="scientific">Micromonas pusilla (strain CCMP1545)</name>
    <name type="common">Picoplanktonic green alga</name>
    <dbReference type="NCBI Taxonomy" id="564608"/>
    <lineage>
        <taxon>Eukaryota</taxon>
        <taxon>Viridiplantae</taxon>
        <taxon>Chlorophyta</taxon>
        <taxon>Mamiellophyceae</taxon>
        <taxon>Mamiellales</taxon>
        <taxon>Mamiellaceae</taxon>
        <taxon>Micromonas</taxon>
    </lineage>
</organism>
<name>C1MK74_MICPC</name>
<keyword evidence="3 6" id="KW-0677">Repeat</keyword>
<dbReference type="KEGG" id="mpp:MICPUCDRAFT_55223"/>
<evidence type="ECO:0000313" key="8">
    <source>
        <dbReference type="EMBL" id="EEH59709.1"/>
    </source>
</evidence>
<dbReference type="Pfam" id="PF12765">
    <property type="entry name" value="Cohesin_HEAT"/>
    <property type="match status" value="1"/>
</dbReference>
<dbReference type="InterPro" id="IPR016024">
    <property type="entry name" value="ARM-type_fold"/>
</dbReference>
<dbReference type="InterPro" id="IPR033031">
    <property type="entry name" value="Scc2/Nipped-B"/>
</dbReference>
<dbReference type="RefSeq" id="XP_003056333.1">
    <property type="nucleotide sequence ID" value="XM_003056287.1"/>
</dbReference>
<comment type="subcellular location">
    <subcellularLocation>
        <location evidence="1 6">Nucleus</location>
    </subcellularLocation>
</comment>
<dbReference type="GO" id="GO:0071169">
    <property type="term" value="P:establishment of protein localization to chromatin"/>
    <property type="evidence" value="ECO:0007669"/>
    <property type="project" value="TreeGrafter"/>
</dbReference>
<evidence type="ECO:0000313" key="9">
    <source>
        <dbReference type="Proteomes" id="UP000001876"/>
    </source>
</evidence>
<dbReference type="GO" id="GO:1990414">
    <property type="term" value="P:replication-born double-strand break repair via sister chromatid exchange"/>
    <property type="evidence" value="ECO:0007669"/>
    <property type="project" value="TreeGrafter"/>
</dbReference>
<evidence type="ECO:0000256" key="2">
    <source>
        <dbReference type="ARBA" id="ARBA00009252"/>
    </source>
</evidence>
<dbReference type="PANTHER" id="PTHR21704:SF18">
    <property type="entry name" value="NIPPED-B-LIKE PROTEIN"/>
    <property type="match status" value="1"/>
</dbReference>
<dbReference type="PANTHER" id="PTHR21704">
    <property type="entry name" value="NIPPED-B-LIKE PROTEIN DELANGIN SCC2-RELATED"/>
    <property type="match status" value="1"/>
</dbReference>
<dbReference type="GO" id="GO:0034087">
    <property type="term" value="P:establishment of mitotic sister chromatid cohesion"/>
    <property type="evidence" value="ECO:0007669"/>
    <property type="project" value="TreeGrafter"/>
</dbReference>
<evidence type="ECO:0000256" key="6">
    <source>
        <dbReference type="RuleBase" id="RU364107"/>
    </source>
</evidence>
<dbReference type="GO" id="GO:0090694">
    <property type="term" value="C:Scc2-Scc4 cohesin loading complex"/>
    <property type="evidence" value="ECO:0007669"/>
    <property type="project" value="TreeGrafter"/>
</dbReference>
<accession>C1MK74</accession>
<dbReference type="Proteomes" id="UP000001876">
    <property type="component" value="Unassembled WGS sequence"/>
</dbReference>
<feature type="domain" description="Sister chromatid cohesion C-terminal" evidence="7">
    <location>
        <begin position="1246"/>
        <end position="1438"/>
    </location>
</feature>
<keyword evidence="5 6" id="KW-0131">Cell cycle</keyword>
<dbReference type="GeneID" id="9681316"/>
<evidence type="ECO:0000259" key="7">
    <source>
        <dbReference type="Pfam" id="PF12830"/>
    </source>
</evidence>
<dbReference type="SUPFAM" id="SSF48371">
    <property type="entry name" value="ARM repeat"/>
    <property type="match status" value="1"/>
</dbReference>
<proteinExistence type="inferred from homology"/>
<dbReference type="Gene3D" id="1.25.10.10">
    <property type="entry name" value="Leucine-rich Repeat Variant"/>
    <property type="match status" value="1"/>
</dbReference>
<dbReference type="OMA" id="GSTDWPA"/>
<dbReference type="GO" id="GO:0140588">
    <property type="term" value="P:chromatin looping"/>
    <property type="evidence" value="ECO:0007669"/>
    <property type="project" value="InterPro"/>
</dbReference>
<sequence>MRSRSRYCEYLSFTSLDNTSVLTFLPNSLPLRGEYPSLEWLSDHVGQQKRIHSVRSFQKTIENISEKFDGAALCNTPSQFSSVERHYLSCEDLTDVVTQARTLANDKQLSDIPSTLLSRLLTVLSAHLKQANGLRLHSSSDETSIEAQNILVGLDAVSISLLILGADDMPKELYQEEWIDEMVDYIRFHLVHNIFVFFDAAHYQIHRAHEGVGFCEDDICQAAPTQRKKRRKNASLSRCHQKDIDSSSNNNIPKVVYSISSKLSMLLGQLANLLLVVRVPDAITLQLTSFGLSVFTIDNIFLLQNQAIKLVVAAFRTQPKLRGVIMDNLMLTLLKMPSSGRGIRRYMLPDDETPCIQMITAVLASCIQSSVTFSAGLAAGGDEQRSICETETVGYAPAFHWSHTFWKELLNSWQSAKDQEIDIKGLIQNLVTDLLTLLKFPEWPVASLLLLCLCSQLLSSCGICSTEIRIREFALDLLGQISARLKNDSKTCESDNILGYLARNTKQNISMTGGRGFAWAVDAARADVATTLVASNHCGVPVAFSEERFVLEAILLRYVHMQRPNDPVLNSSEQSALTFLFAQLAREADRHGTGFRSGVPCPGAYRVAYQKLYEVLNSSTEADLNRRSRDSDPIPRAIAVRLFRAFSRHLPLAQQVDTLFRRLIWALDDSAITVRAAAVRAIDNVVSADHRILGVEQIRSAIERRMTDSGTMVRSSIVDLLGKHMHKAEFANQYYKSILERISDVGVSVRKRVINILHSYLETLPNMSIRIEILRTLAFRISDDDTGVQELVVRIFRGLWLSQLPASNHVCQLTDAETTDFLSERAEHFVNVLWDVFCSVSRTGLAKLPLLPTFPIVAILRRTLSSSEDDAATLWKGDRKGTKDSIDIIRANDMCNAILNGLLLQEEYDGGREDALEVPFLIEDTQFDRRSYTLSFPRAVRYALGLHVFCVADRKLLVGDVNPTALVTALHPYLKRCENNPANAIQLQCCLSVIDAVVEEVGCLSFSSACELEKDLRCLLLRSTYHGVLYYAARCICSTSKIDSGTGALPGALQICYRFVKMLNEVCIERELSNGEHAHVARALFVLGHLARFGAETFENYGDREVSPTRLLHIFRSFLQRTSRQEFDLKKSALRACGLLFVSRPCLMLSAKGDFGKGSMDGIMCAALSTSAECGLKEQALLNLEEYLREEESRALIRFPVRGDQTSQTKYFSHDDVCNDGLVNLHGGKTENLQTVNGEYDNSLANGVAQRYWSDVIELSTDPEPSVRLKALHLVEIVLRQGLVHPMSCFPPLIALQIDPVVTVRKLAFRLLKQQRGKHPEFFDHQLNLALELLFDYCKRIRSAVKSMAKERQRNVDLLVLRASSADDINTGFINLYKLVNTCRAARFKFLHAVLLRYEKKVVNSEITYVCFLASATAALPFTMNDEVLFVIFHLNRIISLHASALTETFLDTLKKPWDSAGELIPTHTALCLCENFDISFLLSIMILLKRHLKELYDLTDARLRAYSPSEPLKTGETLVRRSEVGQLDLSWVDPESVESRLCCARQIQLLCSLLLDDTIDHISV</sequence>